<reference evidence="2 3" key="1">
    <citation type="submission" date="2024-01" db="EMBL/GenBank/DDBJ databases">
        <title>The complete chloroplast genome sequence of Lithospermum erythrorhizon: insights into the phylogenetic relationship among Boraginaceae species and the maternal lineages of purple gromwells.</title>
        <authorList>
            <person name="Okada T."/>
            <person name="Watanabe K."/>
        </authorList>
    </citation>
    <scope>NUCLEOTIDE SEQUENCE [LARGE SCALE GENOMIC DNA]</scope>
</reference>
<protein>
    <submittedName>
        <fullName evidence="2">Uncharacterized protein</fullName>
    </submittedName>
</protein>
<feature type="transmembrane region" description="Helical" evidence="1">
    <location>
        <begin position="12"/>
        <end position="32"/>
    </location>
</feature>
<organism evidence="2 3">
    <name type="scientific">Lithospermum erythrorhizon</name>
    <name type="common">Purple gromwell</name>
    <name type="synonym">Lithospermum officinale var. erythrorhizon</name>
    <dbReference type="NCBI Taxonomy" id="34254"/>
    <lineage>
        <taxon>Eukaryota</taxon>
        <taxon>Viridiplantae</taxon>
        <taxon>Streptophyta</taxon>
        <taxon>Embryophyta</taxon>
        <taxon>Tracheophyta</taxon>
        <taxon>Spermatophyta</taxon>
        <taxon>Magnoliopsida</taxon>
        <taxon>eudicotyledons</taxon>
        <taxon>Gunneridae</taxon>
        <taxon>Pentapetalae</taxon>
        <taxon>asterids</taxon>
        <taxon>lamiids</taxon>
        <taxon>Boraginales</taxon>
        <taxon>Boraginaceae</taxon>
        <taxon>Boraginoideae</taxon>
        <taxon>Lithospermeae</taxon>
        <taxon>Lithospermum</taxon>
    </lineage>
</organism>
<comment type="caution">
    <text evidence="2">The sequence shown here is derived from an EMBL/GenBank/DDBJ whole genome shotgun (WGS) entry which is preliminary data.</text>
</comment>
<evidence type="ECO:0000313" key="3">
    <source>
        <dbReference type="Proteomes" id="UP001454036"/>
    </source>
</evidence>
<gene>
    <name evidence="2" type="ORF">LIER_36850</name>
</gene>
<evidence type="ECO:0000256" key="1">
    <source>
        <dbReference type="SAM" id="Phobius"/>
    </source>
</evidence>
<keyword evidence="1" id="KW-0472">Membrane</keyword>
<sequence length="107" mass="11884">MVAFVVYLDNLFPLFNAYFLCCLSGGHGYLLNRGGAPNLYLRIHDHEEDEDTILAAHPPLHRGCCPPWGALSSRDSGGDTSWTPKEISHQFALVGRGCWTTSPYTLF</sequence>
<keyword evidence="1" id="KW-0812">Transmembrane</keyword>
<dbReference type="EMBL" id="BAABME010017161">
    <property type="protein sequence ID" value="GAA0149023.1"/>
    <property type="molecule type" value="Genomic_DNA"/>
</dbReference>
<keyword evidence="3" id="KW-1185">Reference proteome</keyword>
<proteinExistence type="predicted"/>
<accession>A0AAV3PD31</accession>
<name>A0AAV3PD31_LITER</name>
<dbReference type="Proteomes" id="UP001454036">
    <property type="component" value="Unassembled WGS sequence"/>
</dbReference>
<dbReference type="AlphaFoldDB" id="A0AAV3PD31"/>
<keyword evidence="1" id="KW-1133">Transmembrane helix</keyword>
<evidence type="ECO:0000313" key="2">
    <source>
        <dbReference type="EMBL" id="GAA0149023.1"/>
    </source>
</evidence>